<evidence type="ECO:0000313" key="1">
    <source>
        <dbReference type="EMBL" id="CAF4630265.1"/>
    </source>
</evidence>
<name>A0A821E315_9BILA</name>
<organism evidence="1 2">
    <name type="scientific">Rotaria magnacalcarata</name>
    <dbReference type="NCBI Taxonomy" id="392030"/>
    <lineage>
        <taxon>Eukaryota</taxon>
        <taxon>Metazoa</taxon>
        <taxon>Spiralia</taxon>
        <taxon>Gnathifera</taxon>
        <taxon>Rotifera</taxon>
        <taxon>Eurotatoria</taxon>
        <taxon>Bdelloidea</taxon>
        <taxon>Philodinida</taxon>
        <taxon>Philodinidae</taxon>
        <taxon>Rotaria</taxon>
    </lineage>
</organism>
<dbReference type="AlphaFoldDB" id="A0A821E315"/>
<evidence type="ECO:0000313" key="2">
    <source>
        <dbReference type="Proteomes" id="UP000663866"/>
    </source>
</evidence>
<keyword evidence="2" id="KW-1185">Reference proteome</keyword>
<feature type="non-terminal residue" evidence="1">
    <location>
        <position position="1"/>
    </location>
</feature>
<accession>A0A821E315</accession>
<comment type="caution">
    <text evidence="1">The sequence shown here is derived from an EMBL/GenBank/DDBJ whole genome shotgun (WGS) entry which is preliminary data.</text>
</comment>
<gene>
    <name evidence="1" type="ORF">OVN521_LOCUS46211</name>
</gene>
<dbReference type="EMBL" id="CAJOBG010080641">
    <property type="protein sequence ID" value="CAF4630265.1"/>
    <property type="molecule type" value="Genomic_DNA"/>
</dbReference>
<proteinExistence type="predicted"/>
<reference evidence="1" key="1">
    <citation type="submission" date="2021-02" db="EMBL/GenBank/DDBJ databases">
        <authorList>
            <person name="Nowell W R."/>
        </authorList>
    </citation>
    <scope>NUCLEOTIDE SEQUENCE</scope>
</reference>
<sequence>MNGNVNNVPNSSLNLHDTLPNQQHSITSASTSYALTRKFKEVIIHHFQSNYDINVEIANCRIS</sequence>
<dbReference type="Proteomes" id="UP000663866">
    <property type="component" value="Unassembled WGS sequence"/>
</dbReference>
<protein>
    <submittedName>
        <fullName evidence="1">Uncharacterized protein</fullName>
    </submittedName>
</protein>